<comment type="subcellular location">
    <subcellularLocation>
        <location evidence="3">Cytoplasm</location>
    </subcellularLocation>
</comment>
<comment type="catalytic activity">
    <reaction evidence="3">
        <text>dTTP + H2O = dTMP + diphosphate + H(+)</text>
        <dbReference type="Rhea" id="RHEA:28534"/>
        <dbReference type="ChEBI" id="CHEBI:15377"/>
        <dbReference type="ChEBI" id="CHEBI:15378"/>
        <dbReference type="ChEBI" id="CHEBI:33019"/>
        <dbReference type="ChEBI" id="CHEBI:37568"/>
        <dbReference type="ChEBI" id="CHEBI:63528"/>
        <dbReference type="EC" id="3.6.1.9"/>
    </reaction>
</comment>
<dbReference type="GO" id="GO:0009117">
    <property type="term" value="P:nucleotide metabolic process"/>
    <property type="evidence" value="ECO:0007669"/>
    <property type="project" value="UniProtKB-KW"/>
</dbReference>
<comment type="caution">
    <text evidence="3">Lacks conserved residue(s) required for the propagation of feature annotation.</text>
</comment>
<dbReference type="GO" id="GO:0036218">
    <property type="term" value="F:dTTP diphosphatase activity"/>
    <property type="evidence" value="ECO:0007669"/>
    <property type="project" value="RHEA"/>
</dbReference>
<reference evidence="4 5" key="1">
    <citation type="submission" date="2017-05" db="EMBL/GenBank/DDBJ databases">
        <title>Functional genome analysis of Paenibacillus pasadenensis strain R16: insights on endophytic life style and antifungal activity.</title>
        <authorList>
            <person name="Passera A."/>
            <person name="Marcolungo L."/>
            <person name="Casati P."/>
            <person name="Brasca M."/>
            <person name="Quaglino F."/>
            <person name="Delledonne M."/>
        </authorList>
    </citation>
    <scope>NUCLEOTIDE SEQUENCE [LARGE SCALE GENOMIC DNA]</scope>
    <source>
        <strain evidence="4 5">R16</strain>
    </source>
</reference>
<comment type="similarity">
    <text evidence="3">Belongs to the Maf family. YhdE subfamily.</text>
</comment>
<dbReference type="InterPro" id="IPR029001">
    <property type="entry name" value="ITPase-like_fam"/>
</dbReference>
<feature type="site" description="Important for substrate specificity" evidence="3">
    <location>
        <position position="18"/>
    </location>
</feature>
<evidence type="ECO:0000313" key="5">
    <source>
        <dbReference type="Proteomes" id="UP000234789"/>
    </source>
</evidence>
<dbReference type="GO" id="GO:0036221">
    <property type="term" value="F:UTP diphosphatase activity"/>
    <property type="evidence" value="ECO:0007669"/>
    <property type="project" value="RHEA"/>
</dbReference>
<proteinExistence type="inferred from homology"/>
<keyword evidence="5" id="KW-1185">Reference proteome</keyword>
<comment type="caution">
    <text evidence="4">The sequence shown here is derived from an EMBL/GenBank/DDBJ whole genome shotgun (WGS) entry which is preliminary data.</text>
</comment>
<dbReference type="EMBL" id="NFEZ01000003">
    <property type="protein sequence ID" value="PLT46937.1"/>
    <property type="molecule type" value="Genomic_DNA"/>
</dbReference>
<feature type="active site" description="Proton acceptor" evidence="3">
    <location>
        <position position="85"/>
    </location>
</feature>
<dbReference type="PANTHER" id="PTHR43213">
    <property type="entry name" value="BIFUNCTIONAL DTTP/UTP PYROPHOSPHATASE/METHYLTRANSFERASE PROTEIN-RELATED"/>
    <property type="match status" value="1"/>
</dbReference>
<dbReference type="SUPFAM" id="SSF52972">
    <property type="entry name" value="ITPase-like"/>
    <property type="match status" value="2"/>
</dbReference>
<keyword evidence="3" id="KW-0963">Cytoplasm</keyword>
<comment type="function">
    <text evidence="3">Nucleoside triphosphate pyrophosphatase that hydrolyzes dTTP and UTP. May have a dual role in cell division arrest and in preventing the incorporation of modified nucleotides into cellular nucleic acids.</text>
</comment>
<gene>
    <name evidence="4" type="ORF">B8V81_1161</name>
</gene>
<evidence type="ECO:0000256" key="2">
    <source>
        <dbReference type="ARBA" id="ARBA00022801"/>
    </source>
</evidence>
<dbReference type="RefSeq" id="WP_101807930.1">
    <property type="nucleotide sequence ID" value="NZ_NFEZ01000003.1"/>
</dbReference>
<organism evidence="4 5">
    <name type="scientific">Paenibacillus pasadenensis</name>
    <dbReference type="NCBI Taxonomy" id="217090"/>
    <lineage>
        <taxon>Bacteria</taxon>
        <taxon>Bacillati</taxon>
        <taxon>Bacillota</taxon>
        <taxon>Bacilli</taxon>
        <taxon>Bacillales</taxon>
        <taxon>Paenibacillaceae</taxon>
        <taxon>Paenibacillus</taxon>
    </lineage>
</organism>
<dbReference type="CDD" id="cd00555">
    <property type="entry name" value="Maf"/>
    <property type="match status" value="1"/>
</dbReference>
<dbReference type="Pfam" id="PF02545">
    <property type="entry name" value="Maf"/>
    <property type="match status" value="2"/>
</dbReference>
<protein>
    <recommendedName>
        <fullName evidence="3">dTTP/UTP pyrophosphatase</fullName>
        <shortName evidence="3">dTTPase/UTPase</shortName>
        <ecNumber evidence="3">3.6.1.9</ecNumber>
    </recommendedName>
    <alternativeName>
        <fullName evidence="3">Nucleoside triphosphate pyrophosphatase</fullName>
    </alternativeName>
    <alternativeName>
        <fullName evidence="3">Nucleotide pyrophosphatase</fullName>
        <shortName evidence="3">Nucleotide PPase</shortName>
    </alternativeName>
</protein>
<evidence type="ECO:0000256" key="1">
    <source>
        <dbReference type="ARBA" id="ARBA00001968"/>
    </source>
</evidence>
<dbReference type="PANTHER" id="PTHR43213:SF5">
    <property type="entry name" value="BIFUNCTIONAL DTTP_UTP PYROPHOSPHATASE_METHYLTRANSFERASE PROTEIN-RELATED"/>
    <property type="match status" value="1"/>
</dbReference>
<comment type="catalytic activity">
    <reaction evidence="3">
        <text>UTP + H2O = UMP + diphosphate + H(+)</text>
        <dbReference type="Rhea" id="RHEA:29395"/>
        <dbReference type="ChEBI" id="CHEBI:15377"/>
        <dbReference type="ChEBI" id="CHEBI:15378"/>
        <dbReference type="ChEBI" id="CHEBI:33019"/>
        <dbReference type="ChEBI" id="CHEBI:46398"/>
        <dbReference type="ChEBI" id="CHEBI:57865"/>
        <dbReference type="EC" id="3.6.1.9"/>
    </reaction>
</comment>
<feature type="site" description="Important for substrate specificity" evidence="3">
    <location>
        <position position="218"/>
    </location>
</feature>
<keyword evidence="2 3" id="KW-0378">Hydrolase</keyword>
<dbReference type="Gene3D" id="3.90.950.10">
    <property type="match status" value="1"/>
</dbReference>
<sequence length="257" mass="26915">MNEDNLPQRLVLASSSPRRRELAAALRLPIPLEVLATDADESVAPELRPHEIVAELALRKAKAAALRIEEASGAEGGRALVLGGDTIVVLDGEVLGKPADAEDARRTLRRLSGRVHEVYSGVALLAAGEPVAGGAATLPPAFPPAGADPSQASGAVWGDRQRLGDIGAYRVAAPGGTAFAACGYTRSAVRFRELDDAQIAAYVATGDPLDKAGSYGIQGLGSVLVEQIEGDFYSIMGLPLNLLYELLRRFGLDPLRS</sequence>
<dbReference type="GO" id="GO:0005737">
    <property type="term" value="C:cytoplasm"/>
    <property type="evidence" value="ECO:0007669"/>
    <property type="project" value="UniProtKB-SubCell"/>
</dbReference>
<accession>A0A2N5N9A4</accession>
<keyword evidence="3" id="KW-0546">Nucleotide metabolism</keyword>
<feature type="site" description="Important for substrate specificity" evidence="3">
    <location>
        <position position="86"/>
    </location>
</feature>
<dbReference type="EC" id="3.6.1.9" evidence="3"/>
<comment type="cofactor">
    <cofactor evidence="1 3">
        <name>a divalent metal cation</name>
        <dbReference type="ChEBI" id="CHEBI:60240"/>
    </cofactor>
</comment>
<name>A0A2N5N9A4_9BACL</name>
<dbReference type="AlphaFoldDB" id="A0A2N5N9A4"/>
<evidence type="ECO:0000256" key="3">
    <source>
        <dbReference type="HAMAP-Rule" id="MF_00528"/>
    </source>
</evidence>
<dbReference type="HAMAP" id="MF_00528">
    <property type="entry name" value="Maf"/>
    <property type="match status" value="1"/>
</dbReference>
<evidence type="ECO:0000313" key="4">
    <source>
        <dbReference type="EMBL" id="PLT46937.1"/>
    </source>
</evidence>
<dbReference type="InterPro" id="IPR003697">
    <property type="entry name" value="Maf-like"/>
</dbReference>
<dbReference type="Proteomes" id="UP000234789">
    <property type="component" value="Unassembled WGS sequence"/>
</dbReference>